<evidence type="ECO:0000313" key="4">
    <source>
        <dbReference type="Proteomes" id="UP000600247"/>
    </source>
</evidence>
<dbReference type="Proteomes" id="UP000600247">
    <property type="component" value="Unassembled WGS sequence"/>
</dbReference>
<feature type="transmembrane region" description="Helical" evidence="1">
    <location>
        <begin position="66"/>
        <end position="86"/>
    </location>
</feature>
<protein>
    <recommendedName>
        <fullName evidence="2">VanZ-like domain-containing protein</fullName>
    </recommendedName>
</protein>
<dbReference type="RefSeq" id="WP_188887713.1">
    <property type="nucleotide sequence ID" value="NZ_BMHY01000001.1"/>
</dbReference>
<dbReference type="EMBL" id="BMHY01000001">
    <property type="protein sequence ID" value="GGG58326.1"/>
    <property type="molecule type" value="Genomic_DNA"/>
</dbReference>
<feature type="transmembrane region" description="Helical" evidence="1">
    <location>
        <begin position="93"/>
        <end position="115"/>
    </location>
</feature>
<feature type="transmembrane region" description="Helical" evidence="1">
    <location>
        <begin position="149"/>
        <end position="169"/>
    </location>
</feature>
<sequence length="316" mass="35707">MEAKHRKLICLITILYTIAVLYFMFLGFNRPGAAKHTVGYTFYFIPDVVFKYPTGFIFRSFTLMDLVGIGNLAAFVPFGIFIPLLFRIRFTVFISLFFMSILVLETLQAITLLGSFDMNDAFQNTIGAAAGFAAYKIGFRSANFWRNGLVTILSGIFLVLVILGLSQLIDKAFFTKAEGPVLALTEKKEQNGHLPMEHLKSMEIGGKRITPQFNFYSSDGKQTETYQYSFSNHTTIIEGYCGIPDGADAAKAGVVFTTEGFEENYTEFCRPADGEQQEPYSFYVHLDKVKKLTITLEGSQMLWDVTFKEMKYKWAP</sequence>
<name>A0A917GVP0_9BACL</name>
<keyword evidence="1" id="KW-0472">Membrane</keyword>
<dbReference type="AlphaFoldDB" id="A0A917GVP0"/>
<accession>A0A917GVP0</accession>
<dbReference type="Pfam" id="PF04892">
    <property type="entry name" value="VanZ"/>
    <property type="match status" value="1"/>
</dbReference>
<keyword evidence="1" id="KW-0812">Transmembrane</keyword>
<dbReference type="InterPro" id="IPR006976">
    <property type="entry name" value="VanZ-like"/>
</dbReference>
<reference evidence="3 4" key="1">
    <citation type="journal article" date="2014" name="Int. J. Syst. Evol. Microbiol.">
        <title>Complete genome sequence of Corynebacterium casei LMG S-19264T (=DSM 44701T), isolated from a smear-ripened cheese.</title>
        <authorList>
            <consortium name="US DOE Joint Genome Institute (JGI-PGF)"/>
            <person name="Walter F."/>
            <person name="Albersmeier A."/>
            <person name="Kalinowski J."/>
            <person name="Ruckert C."/>
        </authorList>
    </citation>
    <scope>NUCLEOTIDE SEQUENCE [LARGE SCALE GENOMIC DNA]</scope>
    <source>
        <strain evidence="3 4">CGMCC 1.15286</strain>
    </source>
</reference>
<evidence type="ECO:0000313" key="3">
    <source>
        <dbReference type="EMBL" id="GGG58326.1"/>
    </source>
</evidence>
<comment type="caution">
    <text evidence="3">The sequence shown here is derived from an EMBL/GenBank/DDBJ whole genome shotgun (WGS) entry which is preliminary data.</text>
</comment>
<feature type="transmembrane region" description="Helical" evidence="1">
    <location>
        <begin position="7"/>
        <end position="28"/>
    </location>
</feature>
<organism evidence="3 4">
    <name type="scientific">Paenibacillus radicis</name>
    <name type="common">ex Gao et al. 2016</name>
    <dbReference type="NCBI Taxonomy" id="1737354"/>
    <lineage>
        <taxon>Bacteria</taxon>
        <taxon>Bacillati</taxon>
        <taxon>Bacillota</taxon>
        <taxon>Bacilli</taxon>
        <taxon>Bacillales</taxon>
        <taxon>Paenibacillaceae</taxon>
        <taxon>Paenibacillus</taxon>
    </lineage>
</organism>
<evidence type="ECO:0000259" key="2">
    <source>
        <dbReference type="Pfam" id="PF04892"/>
    </source>
</evidence>
<feature type="domain" description="VanZ-like" evidence="2">
    <location>
        <begin position="14"/>
        <end position="137"/>
    </location>
</feature>
<evidence type="ECO:0000256" key="1">
    <source>
        <dbReference type="SAM" id="Phobius"/>
    </source>
</evidence>
<proteinExistence type="predicted"/>
<keyword evidence="1" id="KW-1133">Transmembrane helix</keyword>
<gene>
    <name evidence="3" type="ORF">GCM10010918_09250</name>
</gene>
<keyword evidence="4" id="KW-1185">Reference proteome</keyword>